<feature type="transmembrane region" description="Helical" evidence="1">
    <location>
        <begin position="489"/>
        <end position="508"/>
    </location>
</feature>
<evidence type="ECO:0000313" key="2">
    <source>
        <dbReference type="EMBL" id="SCU85980.1"/>
    </source>
</evidence>
<dbReference type="OrthoDB" id="70250at2759"/>
<organism evidence="2 3">
    <name type="scientific">Lachancea meyersii CBS 8951</name>
    <dbReference type="NCBI Taxonomy" id="1266667"/>
    <lineage>
        <taxon>Eukaryota</taxon>
        <taxon>Fungi</taxon>
        <taxon>Dikarya</taxon>
        <taxon>Ascomycota</taxon>
        <taxon>Saccharomycotina</taxon>
        <taxon>Saccharomycetes</taxon>
        <taxon>Saccharomycetales</taxon>
        <taxon>Saccharomycetaceae</taxon>
        <taxon>Lachancea</taxon>
    </lineage>
</organism>
<proteinExistence type="predicted"/>
<keyword evidence="1" id="KW-1133">Transmembrane helix</keyword>
<dbReference type="GO" id="GO:0005783">
    <property type="term" value="C:endoplasmic reticulum"/>
    <property type="evidence" value="ECO:0007669"/>
    <property type="project" value="TreeGrafter"/>
</dbReference>
<gene>
    <name evidence="2" type="ORF">LAME_0D03906G</name>
</gene>
<dbReference type="InterPro" id="IPR007720">
    <property type="entry name" value="PigQ/GPI1"/>
</dbReference>
<feature type="transmembrane region" description="Helical" evidence="1">
    <location>
        <begin position="189"/>
        <end position="210"/>
    </location>
</feature>
<dbReference type="GO" id="GO:0006506">
    <property type="term" value="P:GPI anchor biosynthetic process"/>
    <property type="evidence" value="ECO:0007669"/>
    <property type="project" value="InterPro"/>
</dbReference>
<dbReference type="EMBL" id="LT598482">
    <property type="protein sequence ID" value="SCU85980.1"/>
    <property type="molecule type" value="Genomic_DNA"/>
</dbReference>
<keyword evidence="3" id="KW-1185">Reference proteome</keyword>
<sequence length="606" mass="69794">MGYVFWPKSLENGSYGSKTVIGVKEPGSDWMVLALLGIEEYGAFCKSKCCQKYGFAKIGTWQKDSGLVLELENAKSTFLVRFKPPRLNLMQFYSLEPIALVLPEKDYLIDSTVGKCHPVVRQTRSSGNAEFRLRTSINLINLYHKHLRLLETSVSRHMEEVRSKKSLTMGFTWYETAIYRKSRALLRCCALYVTICAHFLAVTLIGFLSMTPLKLINISATSQQIDLRCRQLCYFPVQFLRINASAALKDTVNPQTESDMRAPKRSTFPCSNYPDYIRFYNTIWLIANDLSFGFSVGTLLAENQDRIAVFLNTVFTKYLFEKVHLITAALSQNPLGIKLNGELAQFLSDLFLWIIDFSYSTYIRRITSTVSIRIFISIISAASFCFGATFAMAIMVDLISFLTMHISLFYFISAKMYHWQLHVLQTLLYLFYGKKRNVLRNRVDSNLFELDQLLMGTLFFTILVFLLPTFSIFYASFTLLRMAVLVPELLFEFLMALMNHFPLFVLLLRIKDPKRIPGGILLQPVQKGREFKLENNPLTLKAIFRPYSVLLSTMIENHFSLPTLRHILVGHPMTIKRHKMYRILYSTLPEVPAQTREIWASLTSKY</sequence>
<feature type="transmembrane region" description="Helical" evidence="1">
    <location>
        <begin position="408"/>
        <end position="432"/>
    </location>
</feature>
<keyword evidence="1" id="KW-0472">Membrane</keyword>
<keyword evidence="1" id="KW-0812">Transmembrane</keyword>
<dbReference type="AlphaFoldDB" id="A0A1G4J8C9"/>
<reference evidence="3" key="1">
    <citation type="submission" date="2016-03" db="EMBL/GenBank/DDBJ databases">
        <authorList>
            <person name="Devillers Hugo."/>
        </authorList>
    </citation>
    <scope>NUCLEOTIDE SEQUENCE [LARGE SCALE GENOMIC DNA]</scope>
</reference>
<dbReference type="Proteomes" id="UP000191144">
    <property type="component" value="Chromosome D"/>
</dbReference>
<feature type="transmembrane region" description="Helical" evidence="1">
    <location>
        <begin position="374"/>
        <end position="396"/>
    </location>
</feature>
<evidence type="ECO:0000256" key="1">
    <source>
        <dbReference type="SAM" id="Phobius"/>
    </source>
</evidence>
<evidence type="ECO:0000313" key="3">
    <source>
        <dbReference type="Proteomes" id="UP000191144"/>
    </source>
</evidence>
<dbReference type="Pfam" id="PF05024">
    <property type="entry name" value="Gpi1"/>
    <property type="match status" value="1"/>
</dbReference>
<dbReference type="PANTHER" id="PTHR21329:SF3">
    <property type="entry name" value="PHOSPHATIDYLINOSITOL N-ACETYLGLUCOSAMINYLTRANSFERASE SUBUNIT Q"/>
    <property type="match status" value="1"/>
</dbReference>
<dbReference type="PANTHER" id="PTHR21329">
    <property type="entry name" value="PHOSPHATIDYLINOSITOL N-ACETYLGLUCOSAMINYLTRANSFERASE SUBUNIT Q-RELATED"/>
    <property type="match status" value="1"/>
</dbReference>
<name>A0A1G4J8C9_9SACH</name>
<accession>A0A1G4J8C9</accession>
<dbReference type="GO" id="GO:0016020">
    <property type="term" value="C:membrane"/>
    <property type="evidence" value="ECO:0007669"/>
    <property type="project" value="InterPro"/>
</dbReference>
<protein>
    <submittedName>
        <fullName evidence="2">LAME_0D03906g1_1</fullName>
    </submittedName>
</protein>
<feature type="transmembrane region" description="Helical" evidence="1">
    <location>
        <begin position="453"/>
        <end position="477"/>
    </location>
</feature>